<dbReference type="PANTHER" id="PTHR43320">
    <property type="entry name" value="SUGAR KINASE"/>
    <property type="match status" value="1"/>
</dbReference>
<dbReference type="SUPFAM" id="SSF53613">
    <property type="entry name" value="Ribokinase-like"/>
    <property type="match status" value="1"/>
</dbReference>
<sequence>MTSPALPGRVVVIGDVIDDVLVRAIAPVVADSDTDARIERTAGGAGANAATWLADQGLAVDFVGTVGRDDLERHAGLLTAAGVTPHLRGSDEPTGTIVVLVEGGSRHMYTSRGANLETIPADVTDALLKGASHLHFSGYSVFSEAADAEDWNDLIDRAHAAGATVSVDPGSVAYLESYGVIRFVRAVMGADVLLPNLDEGLALGRADDALGAVETLLGLFPVVALTHGPSGAIVGQSGGDVLDVLSLVPPDEVVDTTGAGDAFTAGFLTGWLTGKGTDEALAVAADRGMTAAARAVRSMGARPR</sequence>
<accession>A0A2V1HMI0</accession>
<dbReference type="PANTHER" id="PTHR43320:SF3">
    <property type="entry name" value="CARBOHYDRATE KINASE PFKB DOMAIN-CONTAINING PROTEIN"/>
    <property type="match status" value="1"/>
</dbReference>
<organism evidence="5 6">
    <name type="scientific">Amnibacterium flavum</name>
    <dbReference type="NCBI Taxonomy" id="2173173"/>
    <lineage>
        <taxon>Bacteria</taxon>
        <taxon>Bacillati</taxon>
        <taxon>Actinomycetota</taxon>
        <taxon>Actinomycetes</taxon>
        <taxon>Micrococcales</taxon>
        <taxon>Microbacteriaceae</taxon>
        <taxon>Amnibacterium</taxon>
    </lineage>
</organism>
<evidence type="ECO:0000259" key="4">
    <source>
        <dbReference type="Pfam" id="PF00294"/>
    </source>
</evidence>
<reference evidence="5 6" key="1">
    <citation type="submission" date="2018-05" db="EMBL/GenBank/DDBJ databases">
        <title>Amnibacterium sp. M8JJ-5, whole genome shotgun sequence.</title>
        <authorList>
            <person name="Tuo L."/>
        </authorList>
    </citation>
    <scope>NUCLEOTIDE SEQUENCE [LARGE SCALE GENOMIC DNA]</scope>
    <source>
        <strain evidence="5 6">M8JJ-5</strain>
    </source>
</reference>
<dbReference type="AlphaFoldDB" id="A0A2V1HMI0"/>
<keyword evidence="2" id="KW-0808">Transferase</keyword>
<gene>
    <name evidence="5" type="ORF">DDQ50_15055</name>
</gene>
<dbReference type="Gene3D" id="3.40.1190.20">
    <property type="match status" value="1"/>
</dbReference>
<dbReference type="Proteomes" id="UP000244893">
    <property type="component" value="Unassembled WGS sequence"/>
</dbReference>
<dbReference type="RefSeq" id="WP_116757606.1">
    <property type="nucleotide sequence ID" value="NZ_JBHUEX010000001.1"/>
</dbReference>
<dbReference type="InterPro" id="IPR029056">
    <property type="entry name" value="Ribokinase-like"/>
</dbReference>
<comment type="caution">
    <text evidence="5">The sequence shown here is derived from an EMBL/GenBank/DDBJ whole genome shotgun (WGS) entry which is preliminary data.</text>
</comment>
<dbReference type="PROSITE" id="PS00584">
    <property type="entry name" value="PFKB_KINASES_2"/>
    <property type="match status" value="1"/>
</dbReference>
<protein>
    <recommendedName>
        <fullName evidence="4">Carbohydrate kinase PfkB domain-containing protein</fullName>
    </recommendedName>
</protein>
<evidence type="ECO:0000313" key="6">
    <source>
        <dbReference type="Proteomes" id="UP000244893"/>
    </source>
</evidence>
<comment type="similarity">
    <text evidence="1">Belongs to the carbohydrate kinase PfkB family.</text>
</comment>
<dbReference type="InterPro" id="IPR002173">
    <property type="entry name" value="Carboh/pur_kinase_PfkB_CS"/>
</dbReference>
<dbReference type="Pfam" id="PF00294">
    <property type="entry name" value="PfkB"/>
    <property type="match status" value="1"/>
</dbReference>
<name>A0A2V1HMI0_9MICO</name>
<keyword evidence="3" id="KW-0418">Kinase</keyword>
<evidence type="ECO:0000256" key="1">
    <source>
        <dbReference type="ARBA" id="ARBA00010688"/>
    </source>
</evidence>
<dbReference type="InterPro" id="IPR011611">
    <property type="entry name" value="PfkB_dom"/>
</dbReference>
<evidence type="ECO:0000313" key="5">
    <source>
        <dbReference type="EMBL" id="PVZ93621.1"/>
    </source>
</evidence>
<dbReference type="OrthoDB" id="9808601at2"/>
<proteinExistence type="inferred from homology"/>
<feature type="domain" description="Carbohydrate kinase PfkB" evidence="4">
    <location>
        <begin position="11"/>
        <end position="300"/>
    </location>
</feature>
<dbReference type="GO" id="GO:0016301">
    <property type="term" value="F:kinase activity"/>
    <property type="evidence" value="ECO:0007669"/>
    <property type="project" value="UniProtKB-KW"/>
</dbReference>
<dbReference type="InterPro" id="IPR052700">
    <property type="entry name" value="Carb_kinase_PfkB-like"/>
</dbReference>
<evidence type="ECO:0000256" key="3">
    <source>
        <dbReference type="ARBA" id="ARBA00022777"/>
    </source>
</evidence>
<evidence type="ECO:0000256" key="2">
    <source>
        <dbReference type="ARBA" id="ARBA00022679"/>
    </source>
</evidence>
<dbReference type="EMBL" id="QEOP01000003">
    <property type="protein sequence ID" value="PVZ93621.1"/>
    <property type="molecule type" value="Genomic_DNA"/>
</dbReference>
<keyword evidence="6" id="KW-1185">Reference proteome</keyword>